<dbReference type="InterPro" id="IPR011990">
    <property type="entry name" value="TPR-like_helical_dom_sf"/>
</dbReference>
<gene>
    <name evidence="7" type="ORF">ZT3D7_G187</name>
</gene>
<evidence type="ECO:0000256" key="1">
    <source>
        <dbReference type="ARBA" id="ARBA00007447"/>
    </source>
</evidence>
<evidence type="ECO:0000259" key="6">
    <source>
        <dbReference type="PROSITE" id="PS51767"/>
    </source>
</evidence>
<keyword evidence="4" id="KW-0378">Hydrolase</keyword>
<dbReference type="Proteomes" id="UP000215127">
    <property type="component" value="Chromosome 1"/>
</dbReference>
<dbReference type="InterPro" id="IPR019734">
    <property type="entry name" value="TPR_rpt"/>
</dbReference>
<dbReference type="GO" id="GO:0004190">
    <property type="term" value="F:aspartic-type endopeptidase activity"/>
    <property type="evidence" value="ECO:0007669"/>
    <property type="project" value="UniProtKB-KW"/>
</dbReference>
<dbReference type="CDD" id="cd24145">
    <property type="entry name" value="Mgr3-like"/>
    <property type="match status" value="1"/>
</dbReference>
<feature type="signal peptide" evidence="5">
    <location>
        <begin position="1"/>
        <end position="16"/>
    </location>
</feature>
<dbReference type="PANTHER" id="PTHR28142:SF1">
    <property type="entry name" value="MITOCHONDRIAL INNER MEMBRANE I-AAA PROTEASE SUPERCOMPLEX SUBUNIT MGR3-RELATED"/>
    <property type="match status" value="1"/>
</dbReference>
<evidence type="ECO:0000256" key="5">
    <source>
        <dbReference type="SAM" id="SignalP"/>
    </source>
</evidence>
<dbReference type="AlphaFoldDB" id="A0A1X7RCA8"/>
<dbReference type="Gene3D" id="2.40.70.10">
    <property type="entry name" value="Acid Proteases"/>
    <property type="match status" value="2"/>
</dbReference>
<dbReference type="InterPro" id="IPR021109">
    <property type="entry name" value="Peptidase_aspartic_dom_sf"/>
</dbReference>
<feature type="domain" description="Peptidase A1" evidence="6">
    <location>
        <begin position="92"/>
        <end position="404"/>
    </location>
</feature>
<dbReference type="GO" id="GO:0031942">
    <property type="term" value="C:i-AAA complex"/>
    <property type="evidence" value="ECO:0007669"/>
    <property type="project" value="TreeGrafter"/>
</dbReference>
<evidence type="ECO:0000256" key="2">
    <source>
        <dbReference type="ARBA" id="ARBA00022670"/>
    </source>
</evidence>
<accession>A0A1X7RCA8</accession>
<dbReference type="GO" id="GO:0006515">
    <property type="term" value="P:protein quality control for misfolded or incompletely synthesized proteins"/>
    <property type="evidence" value="ECO:0007669"/>
    <property type="project" value="TreeGrafter"/>
</dbReference>
<evidence type="ECO:0000313" key="7">
    <source>
        <dbReference type="EMBL" id="SMQ45043.1"/>
    </source>
</evidence>
<sequence length="917" mass="101144">MRDLISIAAIVASAAAVPAVPAGKGTFSIPQVLAGHVIRSPPIEMLETYHKYSKAGIRSIEIPADVSRAAEAARLVKRGSVQANPNHYDSYYLSPVNVGGTVLNMLIGTASAELWVYSKDLPTSTRGEHHVYTPSSSAKRLEGYTWNVTYGEGSSVSGIVYSDTVVIGGITAHNQAVEVATNVSAGFSNRADVDGVLGLGFKTLNYVEPTQQNTIFDTIKSQLAKPLFTVDLKVRRPGSYDFGYINPKKHKGIVTYVPVDTDPGYWKFTAGAYSAGKGKPAGSVGVAFLDSGTTFLWLPAEVVTDYYSHVPTATYDTSIAGWTFPCKGTVLPDFHVVVGSQTFTVPGKILNYGPVDDANSPTCFGQIVDNKGLGGQTIFGMVWIRAEVFEEGPSGRDDELKGNDPSLVFVSGRHVTSLLEVYIARARPPVKHLGHSVKHSSRALAHLQAFILTRSRCWDQGEVRSARAFPRAERAPNSSPTNGQKLMEHHQCFEVIFDFDNIFDDCNTPWRGLSHHSLSGRPFARPLELPDKYTAHRDDHSFSQNARNLYSKHPISVSVAVLAMACGVGGIVYANYLYQTYILESFHKYPEPVAQKLRRALYFTNIDLQPKEAIKYYRQALEVANELEMDPFSDEIIGVKIQVAALMESIQQWRRAIEVLERVRSDNLAWIEQFGVLERNKKRRTNVLAKTVGISVKLGELYGQPAIWDRDMAQERLVWAVETVLKEQTRRQNGNVKDQDEGTWMSGQEIGAALEALAHSYEEKEQHYLAAPLFLQALNLYPTKDCHSVVLMNNLASSLAQQSPRLAREAEAYAASRNINAKPTGPAASRESMAENAKMWAQKALDIAASITPPVRNEECDMGCAVATHNLGEFAEMSQNYEEAKKRYEEAIALSRAIGFEEGVEQSSARLRDLKKV</sequence>
<protein>
    <recommendedName>
        <fullName evidence="6">Peptidase A1 domain-containing protein</fullName>
    </recommendedName>
</protein>
<evidence type="ECO:0000256" key="4">
    <source>
        <dbReference type="ARBA" id="ARBA00022801"/>
    </source>
</evidence>
<keyword evidence="8" id="KW-1185">Reference proteome</keyword>
<dbReference type="InterPro" id="IPR033121">
    <property type="entry name" value="PEPTIDASE_A1"/>
</dbReference>
<proteinExistence type="inferred from homology"/>
<dbReference type="SMART" id="SM00028">
    <property type="entry name" value="TPR"/>
    <property type="match status" value="3"/>
</dbReference>
<dbReference type="STRING" id="1276538.A0A1X7RCA8"/>
<dbReference type="GO" id="GO:0051787">
    <property type="term" value="F:misfolded protein binding"/>
    <property type="evidence" value="ECO:0007669"/>
    <property type="project" value="TreeGrafter"/>
</dbReference>
<comment type="similarity">
    <text evidence="1">Belongs to the peptidase A1 family.</text>
</comment>
<organism evidence="7 8">
    <name type="scientific">Zymoseptoria tritici (strain ST99CH_3D7)</name>
    <dbReference type="NCBI Taxonomy" id="1276538"/>
    <lineage>
        <taxon>Eukaryota</taxon>
        <taxon>Fungi</taxon>
        <taxon>Dikarya</taxon>
        <taxon>Ascomycota</taxon>
        <taxon>Pezizomycotina</taxon>
        <taxon>Dothideomycetes</taxon>
        <taxon>Dothideomycetidae</taxon>
        <taxon>Mycosphaerellales</taxon>
        <taxon>Mycosphaerellaceae</taxon>
        <taxon>Zymoseptoria</taxon>
    </lineage>
</organism>
<dbReference type="CDD" id="cd06097">
    <property type="entry name" value="Aspergillopepsin_like"/>
    <property type="match status" value="1"/>
</dbReference>
<evidence type="ECO:0000313" key="8">
    <source>
        <dbReference type="Proteomes" id="UP000215127"/>
    </source>
</evidence>
<keyword evidence="3" id="KW-0064">Aspartyl protease</keyword>
<dbReference type="SUPFAM" id="SSF50630">
    <property type="entry name" value="Acid proteases"/>
    <property type="match status" value="1"/>
</dbReference>
<keyword evidence="5" id="KW-0732">Signal</keyword>
<dbReference type="Pfam" id="PF00026">
    <property type="entry name" value="Asp"/>
    <property type="match status" value="1"/>
</dbReference>
<keyword evidence="2" id="KW-0645">Protease</keyword>
<dbReference type="FunFam" id="2.40.70.10:FF:000026">
    <property type="entry name" value="Endothiapepsin"/>
    <property type="match status" value="1"/>
</dbReference>
<feature type="chain" id="PRO_5012756033" description="Peptidase A1 domain-containing protein" evidence="5">
    <location>
        <begin position="17"/>
        <end position="917"/>
    </location>
</feature>
<evidence type="ECO:0000256" key="3">
    <source>
        <dbReference type="ARBA" id="ARBA00022750"/>
    </source>
</evidence>
<dbReference type="InterPro" id="IPR040201">
    <property type="entry name" value="Mrg3-like"/>
</dbReference>
<dbReference type="PANTHER" id="PTHR28142">
    <property type="entry name" value="MITOCHONDRIAL INNER MEMBRANE I-AAA PROTEASE SUPERCOMPLEX SUBUNIT MGR3-RELATED"/>
    <property type="match status" value="1"/>
</dbReference>
<dbReference type="PROSITE" id="PS51767">
    <property type="entry name" value="PEPTIDASE_A1"/>
    <property type="match status" value="1"/>
</dbReference>
<reference evidence="7 8" key="1">
    <citation type="submission" date="2016-06" db="EMBL/GenBank/DDBJ databases">
        <authorList>
            <person name="Kjaerup R.B."/>
            <person name="Dalgaard T.S."/>
            <person name="Juul-Madsen H.R."/>
        </authorList>
    </citation>
    <scope>NUCLEOTIDE SEQUENCE [LARGE SCALE GENOMIC DNA]</scope>
</reference>
<name>A0A1X7RCA8_ZYMT9</name>
<dbReference type="InterPro" id="IPR034163">
    <property type="entry name" value="Aspergillopepsin-like_cat_dom"/>
</dbReference>
<dbReference type="Gene3D" id="1.25.40.10">
    <property type="entry name" value="Tetratricopeptide repeat domain"/>
    <property type="match status" value="1"/>
</dbReference>
<dbReference type="SUPFAM" id="SSF48452">
    <property type="entry name" value="TPR-like"/>
    <property type="match status" value="1"/>
</dbReference>
<dbReference type="EMBL" id="LT853692">
    <property type="protein sequence ID" value="SMQ45043.1"/>
    <property type="molecule type" value="Genomic_DNA"/>
</dbReference>